<dbReference type="AlphaFoldDB" id="A0A5N7J7C7"/>
<dbReference type="PANTHER" id="PTHR43479:SF11">
    <property type="entry name" value="ACREF_ENVCD OPERON REPRESSOR-RELATED"/>
    <property type="match status" value="1"/>
</dbReference>
<dbReference type="SUPFAM" id="SSF46689">
    <property type="entry name" value="Homeodomain-like"/>
    <property type="match status" value="1"/>
</dbReference>
<dbReference type="GO" id="GO:0003677">
    <property type="term" value="F:DNA binding"/>
    <property type="evidence" value="ECO:0007669"/>
    <property type="project" value="UniProtKB-UniRule"/>
</dbReference>
<keyword evidence="1 2" id="KW-0238">DNA-binding</keyword>
<feature type="domain" description="HTH tetR-type" evidence="3">
    <location>
        <begin position="14"/>
        <end position="74"/>
    </location>
</feature>
<dbReference type="PROSITE" id="PS50977">
    <property type="entry name" value="HTH_TETR_2"/>
    <property type="match status" value="1"/>
</dbReference>
<dbReference type="EMBL" id="SPSF01000053">
    <property type="protein sequence ID" value="MPQ64644.1"/>
    <property type="molecule type" value="Genomic_DNA"/>
</dbReference>
<dbReference type="InterPro" id="IPR009057">
    <property type="entry name" value="Homeodomain-like_sf"/>
</dbReference>
<sequence>MLLKNTRKIQVRTIENKEKLITSADDLFMIKGFYNTTSKEIAKHAGVSTGVFYNYFDNKTDIFIEIYKTTCLYSYKYLENLISDLSIENVDYKSFFVKYIRNGIKAACKNRYLYDDLESLKKESGEVYNIYHYNNDKMILLLQDFIKNLYHVDKDINYNIKCQIILNTLQSNANTIVKIKDDKQKNEYINNLIDMLYKFIFDNMD</sequence>
<feature type="DNA-binding region" description="H-T-H motif" evidence="2">
    <location>
        <begin position="37"/>
        <end position="56"/>
    </location>
</feature>
<dbReference type="Gene3D" id="1.10.357.10">
    <property type="entry name" value="Tetracycline Repressor, domain 2"/>
    <property type="match status" value="1"/>
</dbReference>
<evidence type="ECO:0000259" key="3">
    <source>
        <dbReference type="PROSITE" id="PS50977"/>
    </source>
</evidence>
<evidence type="ECO:0000256" key="2">
    <source>
        <dbReference type="PROSITE-ProRule" id="PRU00335"/>
    </source>
</evidence>
<protein>
    <submittedName>
        <fullName evidence="4">TetR/AcrR family transcriptional regulator</fullName>
    </submittedName>
</protein>
<evidence type="ECO:0000256" key="1">
    <source>
        <dbReference type="ARBA" id="ARBA00023125"/>
    </source>
</evidence>
<dbReference type="Proteomes" id="UP000342249">
    <property type="component" value="Unassembled WGS sequence"/>
</dbReference>
<dbReference type="Pfam" id="PF00440">
    <property type="entry name" value="TetR_N"/>
    <property type="match status" value="1"/>
</dbReference>
<proteinExistence type="predicted"/>
<dbReference type="InterPro" id="IPR050624">
    <property type="entry name" value="HTH-type_Tx_Regulator"/>
</dbReference>
<evidence type="ECO:0000313" key="4">
    <source>
        <dbReference type="EMBL" id="MPQ64644.1"/>
    </source>
</evidence>
<organism evidence="4 5">
    <name type="scientific">Clostridium estertheticum</name>
    <dbReference type="NCBI Taxonomy" id="238834"/>
    <lineage>
        <taxon>Bacteria</taxon>
        <taxon>Bacillati</taxon>
        <taxon>Bacillota</taxon>
        <taxon>Clostridia</taxon>
        <taxon>Eubacteriales</taxon>
        <taxon>Clostridiaceae</taxon>
        <taxon>Clostridium</taxon>
    </lineage>
</organism>
<dbReference type="InterPro" id="IPR001647">
    <property type="entry name" value="HTH_TetR"/>
</dbReference>
<dbReference type="PRINTS" id="PR00455">
    <property type="entry name" value="HTHTETR"/>
</dbReference>
<dbReference type="PANTHER" id="PTHR43479">
    <property type="entry name" value="ACREF/ENVCD OPERON REPRESSOR-RELATED"/>
    <property type="match status" value="1"/>
</dbReference>
<accession>A0A5N7J7C7</accession>
<evidence type="ECO:0000313" key="5">
    <source>
        <dbReference type="Proteomes" id="UP000342249"/>
    </source>
</evidence>
<reference evidence="4 5" key="1">
    <citation type="journal article" date="2019" name="Lett. Appl. Microbiol.">
        <title>A case of 'blown pack' spoilage of vacuum-packaged pork likely associated with Clostridium estertheticum in Canada.</title>
        <authorList>
            <person name="Zhang P."/>
            <person name="Ward P."/>
            <person name="McMullen L.M."/>
            <person name="Yang X."/>
        </authorList>
    </citation>
    <scope>NUCLEOTIDE SEQUENCE [LARGE SCALE GENOMIC DNA]</scope>
    <source>
        <strain evidence="4 5">MA19</strain>
    </source>
</reference>
<name>A0A5N7J7C7_9CLOT</name>
<gene>
    <name evidence="4" type="ORF">E4V82_21450</name>
</gene>
<comment type="caution">
    <text evidence="4">The sequence shown here is derived from an EMBL/GenBank/DDBJ whole genome shotgun (WGS) entry which is preliminary data.</text>
</comment>